<dbReference type="PROSITE" id="PS50297">
    <property type="entry name" value="ANK_REP_REGION"/>
    <property type="match status" value="14"/>
</dbReference>
<dbReference type="Gene3D" id="1.25.40.20">
    <property type="entry name" value="Ankyrin repeat-containing domain"/>
    <property type="match status" value="4"/>
</dbReference>
<feature type="repeat" description="ANK" evidence="3">
    <location>
        <begin position="253"/>
        <end position="285"/>
    </location>
</feature>
<feature type="repeat" description="ANK" evidence="3">
    <location>
        <begin position="48"/>
        <end position="80"/>
    </location>
</feature>
<sequence>MGRHLSNKVRCTFSDGNSGFLRAARAGNLEKVLEYLRSSIDINTSNANGLNALHLASKEGHVNIVQELLSRGANVNAATKKGNTALHIASLAGQEEVVKLLVKHNANINCQSQNGFSPLYMAAQENHIEVVKFLLANGANQSLATEDGFTPLAVSLQQGHEKVVAILLENDSKGSKVRLPALHIAAKKNDTKAAALLLQGDNQPDLNYKGGGFVNCTTKSGFTPLHIAAHYGNLEVAQLLISRGADVNYAASQNITPLHVASKWGKANIVQLLLEKGAQIDVKTKDGLTPLHCAARSGHDQVVDLLLENGAPFGAKTKNGLSALHMAAQGDHVDAARILLYYKSTLVDDVSSDYLSPLHVASHCGNYNVAKLLCERRADVNAKALNGFSCLHIACKKNRLKLVELLISNGADLEAKTESGLTCLHVASFVGSHDIVIYLIQHGANINSTTIRGETPLHLATRNNQVEIVQTLLRHGASVDMKAKEAQTCLHLATRLGNIDIVNLLLKANANVDSTTKDGYSSLHIAAKEGHEEIASLLIDHGANLNLFTKRNFSALHICSKYGNIKVANLLLKKGAKPDCQGKNDLTPLHCAVHYNHGNIALLLLQHAASPHVTARNEYPTRRSFRKRDDFGIVHIAKETTPIELDNEISSTKPSSVMDAIVQEMPISPIKLDSNKLDEDLQQQQQQQQSTIITTEEPPQTLDDTSPTRTNLPSQTVTPVGERLIKSKIIPEQARALAHALKHAVVKPLKKTIATKKMKSLDINTNESPITQSLTNRSSIISENSDNIVNETSVDSYESINPLALTPPPAKPPRHNDESGSSSSIEINSPPIKPPRHFSLSSNNNNDDDGLIQQTDNVVKKVLNLVDTFGIISDNDHNMNILRQTSSSSSQINAQQQQQQQQQPTNIVEYENENLNNFHTINTFTVDPTRVILQTDSSLKTKSFDESTIKKSLFPILSSSNDNQTPIEITQIANNLTDNIFEDIEKKFEKQNQSNNFNIIINNNRQNLLDKLSMQSSNNIFRHNTPLLPQSLALTHPASIQSTTRPLMFVSHEPSYNITKTISPLLDIVTTKSIPKITTSVTVVSPPQPEISSIITTNINSDDEEQLNSSSTLIPNSSIASDRSKFLLTSSKESSIDSNDTNLSDNAISQQLNTGSATPARSLLSDYDNLHGSYGSLNDDTQQPLSSLPSASSASSEAISSMPTSSTTTTIAAAAVVPTISMSTINESFESLPSLSTETYVTAMNTLTNNTPSGSTILTQRINSYISDEDLVESHDIETPTLTSINPFRFYKASPPIIEVVEDNSEPVDEDDMSFLNDVLEQYNQNLYLQDTHGKNISDTEQISTDVNKEV</sequence>
<dbReference type="PANTHER" id="PTHR24198">
    <property type="entry name" value="ANKYRIN REPEAT AND PROTEIN KINASE DOMAIN-CONTAINING PROTEIN"/>
    <property type="match status" value="1"/>
</dbReference>
<dbReference type="Proteomes" id="UP000663854">
    <property type="component" value="Unassembled WGS sequence"/>
</dbReference>
<feature type="repeat" description="ANK" evidence="3">
    <location>
        <begin position="386"/>
        <end position="418"/>
    </location>
</feature>
<feature type="compositionally biased region" description="Polar residues" evidence="4">
    <location>
        <begin position="690"/>
        <end position="717"/>
    </location>
</feature>
<name>A0A814J073_9BILA</name>
<dbReference type="PRINTS" id="PR01415">
    <property type="entry name" value="ANKYRIN"/>
</dbReference>
<feature type="region of interest" description="Disordered" evidence="4">
    <location>
        <begin position="800"/>
        <end position="851"/>
    </location>
</feature>
<dbReference type="SMART" id="SM00248">
    <property type="entry name" value="ANK"/>
    <property type="match status" value="18"/>
</dbReference>
<evidence type="ECO:0000313" key="6">
    <source>
        <dbReference type="Proteomes" id="UP000663854"/>
    </source>
</evidence>
<dbReference type="InterPro" id="IPR036770">
    <property type="entry name" value="Ankyrin_rpt-contain_sf"/>
</dbReference>
<feature type="repeat" description="ANK" evidence="3">
    <location>
        <begin position="485"/>
        <end position="517"/>
    </location>
</feature>
<evidence type="ECO:0000256" key="2">
    <source>
        <dbReference type="ARBA" id="ARBA00023043"/>
    </source>
</evidence>
<feature type="repeat" description="ANK" evidence="3">
    <location>
        <begin position="114"/>
        <end position="146"/>
    </location>
</feature>
<feature type="compositionally biased region" description="Low complexity" evidence="4">
    <location>
        <begin position="885"/>
        <end position="903"/>
    </location>
</feature>
<feature type="repeat" description="ANK" evidence="3">
    <location>
        <begin position="518"/>
        <end position="550"/>
    </location>
</feature>
<dbReference type="SUPFAM" id="SSF48403">
    <property type="entry name" value="Ankyrin repeat"/>
    <property type="match status" value="3"/>
</dbReference>
<reference evidence="5" key="1">
    <citation type="submission" date="2021-02" db="EMBL/GenBank/DDBJ databases">
        <authorList>
            <person name="Nowell W R."/>
        </authorList>
    </citation>
    <scope>NUCLEOTIDE SEQUENCE</scope>
</reference>
<accession>A0A814J073</accession>
<evidence type="ECO:0000256" key="1">
    <source>
        <dbReference type="ARBA" id="ARBA00022737"/>
    </source>
</evidence>
<feature type="repeat" description="ANK" evidence="3">
    <location>
        <begin position="419"/>
        <end position="451"/>
    </location>
</feature>
<evidence type="ECO:0000256" key="3">
    <source>
        <dbReference type="PROSITE-ProRule" id="PRU00023"/>
    </source>
</evidence>
<keyword evidence="2 3" id="KW-0040">ANK repeat</keyword>
<keyword evidence="1" id="KW-0677">Repeat</keyword>
<dbReference type="PROSITE" id="PS50088">
    <property type="entry name" value="ANK_REPEAT"/>
    <property type="match status" value="15"/>
</dbReference>
<feature type="region of interest" description="Disordered" evidence="4">
    <location>
        <begin position="885"/>
        <end position="904"/>
    </location>
</feature>
<evidence type="ECO:0000313" key="5">
    <source>
        <dbReference type="EMBL" id="CAF1032829.1"/>
    </source>
</evidence>
<organism evidence="5 6">
    <name type="scientific">Rotaria sordida</name>
    <dbReference type="NCBI Taxonomy" id="392033"/>
    <lineage>
        <taxon>Eukaryota</taxon>
        <taxon>Metazoa</taxon>
        <taxon>Spiralia</taxon>
        <taxon>Gnathifera</taxon>
        <taxon>Rotifera</taxon>
        <taxon>Eurotatoria</taxon>
        <taxon>Bdelloidea</taxon>
        <taxon>Philodinida</taxon>
        <taxon>Philodinidae</taxon>
        <taxon>Rotaria</taxon>
    </lineage>
</organism>
<evidence type="ECO:0000256" key="4">
    <source>
        <dbReference type="SAM" id="MobiDB-lite"/>
    </source>
</evidence>
<dbReference type="GO" id="GO:0005737">
    <property type="term" value="C:cytoplasm"/>
    <property type="evidence" value="ECO:0007669"/>
    <property type="project" value="TreeGrafter"/>
</dbReference>
<dbReference type="InterPro" id="IPR002110">
    <property type="entry name" value="Ankyrin_rpt"/>
</dbReference>
<dbReference type="FunFam" id="1.25.40.20:FF:000095">
    <property type="entry name" value="Ankyrin 2, isoform J"/>
    <property type="match status" value="1"/>
</dbReference>
<dbReference type="EMBL" id="CAJNOH010000413">
    <property type="protein sequence ID" value="CAF1032829.1"/>
    <property type="molecule type" value="Genomic_DNA"/>
</dbReference>
<feature type="repeat" description="ANK" evidence="3">
    <location>
        <begin position="551"/>
        <end position="583"/>
    </location>
</feature>
<protein>
    <submittedName>
        <fullName evidence="5">Uncharacterized protein</fullName>
    </submittedName>
</protein>
<dbReference type="Pfam" id="PF00023">
    <property type="entry name" value="Ank"/>
    <property type="match status" value="5"/>
</dbReference>
<feature type="repeat" description="ANK" evidence="3">
    <location>
        <begin position="452"/>
        <end position="484"/>
    </location>
</feature>
<dbReference type="Pfam" id="PF12796">
    <property type="entry name" value="Ank_2"/>
    <property type="match status" value="5"/>
</dbReference>
<feature type="repeat" description="ANK" evidence="3">
    <location>
        <begin position="353"/>
        <end position="385"/>
    </location>
</feature>
<comment type="caution">
    <text evidence="5">The sequence shown here is derived from an EMBL/GenBank/DDBJ whole genome shotgun (WGS) entry which is preliminary data.</text>
</comment>
<proteinExistence type="predicted"/>
<feature type="compositionally biased region" description="Low complexity" evidence="4">
    <location>
        <begin position="1184"/>
        <end position="1207"/>
    </location>
</feature>
<gene>
    <name evidence="5" type="ORF">PYM288_LOCUS16228</name>
</gene>
<dbReference type="PANTHER" id="PTHR24198:SF165">
    <property type="entry name" value="ANKYRIN REPEAT-CONTAINING PROTEIN-RELATED"/>
    <property type="match status" value="1"/>
</dbReference>
<feature type="repeat" description="ANK" evidence="3">
    <location>
        <begin position="584"/>
        <end position="616"/>
    </location>
</feature>
<feature type="repeat" description="ANK" evidence="3">
    <location>
        <begin position="286"/>
        <end position="318"/>
    </location>
</feature>
<feature type="region of interest" description="Disordered" evidence="4">
    <location>
        <begin position="1174"/>
        <end position="1207"/>
    </location>
</feature>
<feature type="repeat" description="ANK" evidence="3">
    <location>
        <begin position="220"/>
        <end position="252"/>
    </location>
</feature>
<feature type="repeat" description="ANK" evidence="3">
    <location>
        <begin position="81"/>
        <end position="113"/>
    </location>
</feature>
<feature type="compositionally biased region" description="Low complexity" evidence="4">
    <location>
        <begin position="819"/>
        <end position="830"/>
    </location>
</feature>
<feature type="repeat" description="ANK" evidence="3">
    <location>
        <begin position="319"/>
        <end position="340"/>
    </location>
</feature>
<feature type="region of interest" description="Disordered" evidence="4">
    <location>
        <begin position="678"/>
        <end position="717"/>
    </location>
</feature>